<dbReference type="InterPro" id="IPR026838">
    <property type="entry name" value="YheC/D"/>
</dbReference>
<dbReference type="Pfam" id="PF14398">
    <property type="entry name" value="ATPgrasp_YheCD"/>
    <property type="match status" value="1"/>
</dbReference>
<evidence type="ECO:0000313" key="2">
    <source>
        <dbReference type="Proteomes" id="UP001597343"/>
    </source>
</evidence>
<dbReference type="Proteomes" id="UP001597343">
    <property type="component" value="Unassembled WGS sequence"/>
</dbReference>
<dbReference type="EMBL" id="JBHUIO010000009">
    <property type="protein sequence ID" value="MFD2171240.1"/>
    <property type="molecule type" value="Genomic_DNA"/>
</dbReference>
<evidence type="ECO:0000313" key="1">
    <source>
        <dbReference type="EMBL" id="MFD2171240.1"/>
    </source>
</evidence>
<dbReference type="RefSeq" id="WP_386047883.1">
    <property type="nucleotide sequence ID" value="NZ_JBHUIO010000009.1"/>
</dbReference>
<sequence>MKQPGSSLILTASRKLLNGWGLRAGANVPLICGSVKGIATVQQGGQSERAACLNWPGGRIDLQQQGLAGQVVYSKGEGVRIGPIIGIMTTGVRRDLKKPIGGRTALLGDFIRASRELNVLCYVFNATDVNFASGMVKGVTLSGAPGQEAWSFASFPLPEVVYNRVPHRRAETLHHVKRCKQLFASKKVPLFNERFLNKNEMYRWLASNEHSRQYVPATDIMRSPIALERFCKAHRSVFLKPTGGSLGVGIYQVERSHQGYLVRCKREKRHVSRRFMTADDVYQFVKKRGNPQSTYMMQQGIRLMEYQGRKTDFRVHLHKNADGRWEAAGIGAKVAGVGAITTHVHNGGKVVAGNKVLRRWYGERAEQMRAKMIDVSILVADVIQGLLKGETGELGLDVGLDREGHVWVFETNAKPGRAIFRHPDLIESGKRSSRLLLEYATQLVKFPLARGGSEHGQQKRRAYREAR</sequence>
<accession>A0ABW5A079</accession>
<gene>
    <name evidence="1" type="ORF">ACFSOY_14825</name>
</gene>
<organism evidence="1 2">
    <name type="scientific">Tumebacillus lipolyticus</name>
    <dbReference type="NCBI Taxonomy" id="1280370"/>
    <lineage>
        <taxon>Bacteria</taxon>
        <taxon>Bacillati</taxon>
        <taxon>Bacillota</taxon>
        <taxon>Bacilli</taxon>
        <taxon>Bacillales</taxon>
        <taxon>Alicyclobacillaceae</taxon>
        <taxon>Tumebacillus</taxon>
    </lineage>
</organism>
<name>A0ABW5A079_9BACL</name>
<keyword evidence="2" id="KW-1185">Reference proteome</keyword>
<dbReference type="SUPFAM" id="SSF56059">
    <property type="entry name" value="Glutathione synthetase ATP-binding domain-like"/>
    <property type="match status" value="1"/>
</dbReference>
<protein>
    <submittedName>
        <fullName evidence="1">YheC/YheD family protein</fullName>
    </submittedName>
</protein>
<comment type="caution">
    <text evidence="1">The sequence shown here is derived from an EMBL/GenBank/DDBJ whole genome shotgun (WGS) entry which is preliminary data.</text>
</comment>
<proteinExistence type="predicted"/>
<reference evidence="2" key="1">
    <citation type="journal article" date="2019" name="Int. J. Syst. Evol. Microbiol.">
        <title>The Global Catalogue of Microorganisms (GCM) 10K type strain sequencing project: providing services to taxonomists for standard genome sequencing and annotation.</title>
        <authorList>
            <consortium name="The Broad Institute Genomics Platform"/>
            <consortium name="The Broad Institute Genome Sequencing Center for Infectious Disease"/>
            <person name="Wu L."/>
            <person name="Ma J."/>
        </authorList>
    </citation>
    <scope>NUCLEOTIDE SEQUENCE [LARGE SCALE GENOMIC DNA]</scope>
    <source>
        <strain evidence="2">CGMCC 1.13574</strain>
    </source>
</reference>